<dbReference type="InterPro" id="IPR036390">
    <property type="entry name" value="WH_DNA-bd_sf"/>
</dbReference>
<dbReference type="SUPFAM" id="SSF46785">
    <property type="entry name" value="Winged helix' DNA-binding domain"/>
    <property type="match status" value="1"/>
</dbReference>
<evidence type="ECO:0000313" key="3">
    <source>
        <dbReference type="Proteomes" id="UP000005741"/>
    </source>
</evidence>
<dbReference type="CDD" id="cd05403">
    <property type="entry name" value="NT_KNTase_like"/>
    <property type="match status" value="1"/>
</dbReference>
<organism evidence="2 3">
    <name type="scientific">Methanoplanus limicola DSM 2279</name>
    <dbReference type="NCBI Taxonomy" id="937775"/>
    <lineage>
        <taxon>Archaea</taxon>
        <taxon>Methanobacteriati</taxon>
        <taxon>Methanobacteriota</taxon>
        <taxon>Stenosarchaea group</taxon>
        <taxon>Methanomicrobia</taxon>
        <taxon>Methanomicrobiales</taxon>
        <taxon>Methanomicrobiaceae</taxon>
        <taxon>Methanoplanus</taxon>
    </lineage>
</organism>
<dbReference type="Pfam" id="PF18765">
    <property type="entry name" value="Polbeta"/>
    <property type="match status" value="1"/>
</dbReference>
<dbReference type="STRING" id="937775.Metlim_0924"/>
<evidence type="ECO:0000259" key="1">
    <source>
        <dbReference type="Pfam" id="PF18765"/>
    </source>
</evidence>
<evidence type="ECO:0000313" key="2">
    <source>
        <dbReference type="EMBL" id="EHQ35046.1"/>
    </source>
</evidence>
<sequence>MIEEFSKFAGNKIIAFLLKNPENKMGINEIARELNLSPGSVKRYTDLLVEDELAEIKKIGNIHQPQLKYEHALVKEMRKTYSLLLLFESGITYIAENVISIALYGSFASGTFDDKSDIDILILSENKELNSNIILQIENNFNRELQATIIPYYKWETMKAKNHDFATSVLNNHILLTGADL</sequence>
<dbReference type="Gene3D" id="3.30.460.10">
    <property type="entry name" value="Beta Polymerase, domain 2"/>
    <property type="match status" value="1"/>
</dbReference>
<keyword evidence="3" id="KW-1185">Reference proteome</keyword>
<dbReference type="RefSeq" id="WP_004076777.1">
    <property type="nucleotide sequence ID" value="NZ_CM001436.1"/>
</dbReference>
<dbReference type="EMBL" id="CM001436">
    <property type="protein sequence ID" value="EHQ35046.1"/>
    <property type="molecule type" value="Genomic_DNA"/>
</dbReference>
<reference evidence="2 3" key="1">
    <citation type="submission" date="2011-10" db="EMBL/GenBank/DDBJ databases">
        <title>The Improved High-Quality Draft genome of Methanoplanus limicola DSM 2279.</title>
        <authorList>
            <consortium name="US DOE Joint Genome Institute (JGI-PGF)"/>
            <person name="Lucas S."/>
            <person name="Copeland A."/>
            <person name="Lapidus A."/>
            <person name="Glavina del Rio T."/>
            <person name="Dalin E."/>
            <person name="Tice H."/>
            <person name="Bruce D."/>
            <person name="Goodwin L."/>
            <person name="Pitluck S."/>
            <person name="Peters L."/>
            <person name="Mikhailova N."/>
            <person name="Lu M."/>
            <person name="Kyrpides N."/>
            <person name="Mavromatis K."/>
            <person name="Ivanova N."/>
            <person name="Markowitz V."/>
            <person name="Cheng J.-F."/>
            <person name="Hugenholtz P."/>
            <person name="Woyke T."/>
            <person name="Wu D."/>
            <person name="Wirth R."/>
            <person name="Brambilla E.-M."/>
            <person name="Klenk H.-P."/>
            <person name="Eisen J.A."/>
        </authorList>
    </citation>
    <scope>NUCLEOTIDE SEQUENCE [LARGE SCALE GENOMIC DNA]</scope>
    <source>
        <strain evidence="2 3">DSM 2279</strain>
    </source>
</reference>
<dbReference type="HOGENOM" id="CLU_124261_0_0_2"/>
<dbReference type="SUPFAM" id="SSF81301">
    <property type="entry name" value="Nucleotidyltransferase"/>
    <property type="match status" value="1"/>
</dbReference>
<dbReference type="InterPro" id="IPR041633">
    <property type="entry name" value="Polbeta"/>
</dbReference>
<dbReference type="InterPro" id="IPR043519">
    <property type="entry name" value="NT_sf"/>
</dbReference>
<proteinExistence type="predicted"/>
<accession>H1YYE8</accession>
<feature type="domain" description="Polymerase beta nucleotidyltransferase" evidence="1">
    <location>
        <begin position="96"/>
        <end position="145"/>
    </location>
</feature>
<dbReference type="InParanoid" id="H1YYE8"/>
<protein>
    <submittedName>
        <fullName evidence="2">DNA polymerase beta domain protein region</fullName>
    </submittedName>
</protein>
<dbReference type="AlphaFoldDB" id="H1YYE8"/>
<name>H1YYE8_9EURY</name>
<gene>
    <name evidence="2" type="ORF">Metlim_0924</name>
</gene>
<dbReference type="Pfam" id="PF13412">
    <property type="entry name" value="HTH_24"/>
    <property type="match status" value="1"/>
</dbReference>
<dbReference type="Proteomes" id="UP000005741">
    <property type="component" value="Chromosome"/>
</dbReference>
<dbReference type="OrthoDB" id="9287at2157"/>